<feature type="transmembrane region" description="Helical" evidence="1">
    <location>
        <begin position="61"/>
        <end position="78"/>
    </location>
</feature>
<name>A0A6I6ILN4_9RHOB</name>
<keyword evidence="1" id="KW-0472">Membrane</keyword>
<proteinExistence type="predicted"/>
<organism evidence="2 3">
    <name type="scientific">Roseovarius faecimaris</name>
    <dbReference type="NCBI Taxonomy" id="2494550"/>
    <lineage>
        <taxon>Bacteria</taxon>
        <taxon>Pseudomonadati</taxon>
        <taxon>Pseudomonadota</taxon>
        <taxon>Alphaproteobacteria</taxon>
        <taxon>Rhodobacterales</taxon>
        <taxon>Roseobacteraceae</taxon>
        <taxon>Roseovarius</taxon>
    </lineage>
</organism>
<evidence type="ECO:0000313" key="2">
    <source>
        <dbReference type="EMBL" id="QGX96984.1"/>
    </source>
</evidence>
<reference evidence="3" key="1">
    <citation type="submission" date="2018-12" db="EMBL/GenBank/DDBJ databases">
        <title>Complete genome sequence of Roseovarius sp. MME-070.</title>
        <authorList>
            <person name="Nam Y.-D."/>
            <person name="Kang J."/>
            <person name="Chung W.-H."/>
            <person name="Park Y.S."/>
        </authorList>
    </citation>
    <scope>NUCLEOTIDE SEQUENCE [LARGE SCALE GENOMIC DNA]</scope>
    <source>
        <strain evidence="3">MME-070</strain>
    </source>
</reference>
<dbReference type="EMBL" id="CP034348">
    <property type="protein sequence ID" value="QGX96984.1"/>
    <property type="molecule type" value="Genomic_DNA"/>
</dbReference>
<keyword evidence="1" id="KW-0812">Transmembrane</keyword>
<dbReference type="AlphaFoldDB" id="A0A6I6ILN4"/>
<dbReference type="Proteomes" id="UP000428330">
    <property type="component" value="Chromosome"/>
</dbReference>
<sequence>MLELLGTIGGNILSLPGILGLAFGMMTRQLWLAALIGGLVGVVETLVFADMSFANVTTVELVISILVGVAAGCLGCAIRRKGATV</sequence>
<protein>
    <submittedName>
        <fullName evidence="2">Uncharacterized protein</fullName>
    </submittedName>
</protein>
<dbReference type="RefSeq" id="WP_157705488.1">
    <property type="nucleotide sequence ID" value="NZ_CP034348.1"/>
</dbReference>
<evidence type="ECO:0000256" key="1">
    <source>
        <dbReference type="SAM" id="Phobius"/>
    </source>
</evidence>
<dbReference type="KEGG" id="rom:EI983_01325"/>
<gene>
    <name evidence="2" type="ORF">EI983_01325</name>
</gene>
<feature type="transmembrane region" description="Helical" evidence="1">
    <location>
        <begin position="6"/>
        <end position="23"/>
    </location>
</feature>
<accession>A0A6I6ILN4</accession>
<feature type="transmembrane region" description="Helical" evidence="1">
    <location>
        <begin position="30"/>
        <end position="49"/>
    </location>
</feature>
<keyword evidence="1" id="KW-1133">Transmembrane helix</keyword>
<keyword evidence="3" id="KW-1185">Reference proteome</keyword>
<dbReference type="OrthoDB" id="7709196at2"/>
<evidence type="ECO:0000313" key="3">
    <source>
        <dbReference type="Proteomes" id="UP000428330"/>
    </source>
</evidence>